<evidence type="ECO:0000256" key="1">
    <source>
        <dbReference type="ARBA" id="ARBA00006180"/>
    </source>
</evidence>
<dbReference type="Proteomes" id="UP000815677">
    <property type="component" value="Unassembled WGS sequence"/>
</dbReference>
<name>A0ABQ0LP38_MYCCL</name>
<evidence type="ECO:0000313" key="3">
    <source>
        <dbReference type="EMBL" id="GAT52297.1"/>
    </source>
</evidence>
<comment type="similarity">
    <text evidence="1">Belongs to the SAPS family.</text>
</comment>
<dbReference type="InterPro" id="IPR007587">
    <property type="entry name" value="SAPS"/>
</dbReference>
<dbReference type="Pfam" id="PF04499">
    <property type="entry name" value="SAPS"/>
    <property type="match status" value="1"/>
</dbReference>
<sequence length="310" mass="34035">MKNPRGLAHSLGEVPLTLFSCLTPALTPFRSPFGTAGTRLPSSKPLLVLEPHTTTKSVILEFLRTQPSIVERLLRHVETPSFVDLLVRIIQLDEQPGGVGVLEWLSSEQLVPRLLALLSPTQPPDVHTVVAELIKGIIAMATPTPSPGIAKLHAAPASNLFARQLASPENVEVLIEYLMIEFPPPENETDGDMETEKLPHRASCASSVVHSISWTIIIELIRKNNSNYFEPYLFHTLRNRLIQVQQRLTTNSLEIHAILIQDLSCVHISACTPSRGCRGPADATSRSFCRAGLAKKIALEPKPPAATGRW</sequence>
<dbReference type="PANTHER" id="PTHR12634">
    <property type="entry name" value="SIT4 YEAST -ASSOCIATING PROTEIN-RELATED"/>
    <property type="match status" value="1"/>
</dbReference>
<protein>
    <submittedName>
        <fullName evidence="3">Uncharacterized protein</fullName>
    </submittedName>
</protein>
<keyword evidence="4" id="KW-1185">Reference proteome</keyword>
<reference evidence="3" key="1">
    <citation type="submission" date="2014-09" db="EMBL/GenBank/DDBJ databases">
        <title>Genome sequence of the luminous mushroom Mycena chlorophos for searching fungal bioluminescence genes.</title>
        <authorList>
            <person name="Tanaka Y."/>
            <person name="Kasuga D."/>
            <person name="Oba Y."/>
            <person name="Hase S."/>
            <person name="Sato K."/>
            <person name="Oba Y."/>
            <person name="Sakakibara Y."/>
        </authorList>
    </citation>
    <scope>NUCLEOTIDE SEQUENCE</scope>
</reference>
<organism evidence="3 4">
    <name type="scientific">Mycena chlorophos</name>
    <name type="common">Agaric fungus</name>
    <name type="synonym">Agaricus chlorophos</name>
    <dbReference type="NCBI Taxonomy" id="658473"/>
    <lineage>
        <taxon>Eukaryota</taxon>
        <taxon>Fungi</taxon>
        <taxon>Dikarya</taxon>
        <taxon>Basidiomycota</taxon>
        <taxon>Agaricomycotina</taxon>
        <taxon>Agaricomycetes</taxon>
        <taxon>Agaricomycetidae</taxon>
        <taxon>Agaricales</taxon>
        <taxon>Marasmiineae</taxon>
        <taxon>Mycenaceae</taxon>
        <taxon>Mycena</taxon>
    </lineage>
</organism>
<accession>A0ABQ0LP38</accession>
<dbReference type="PANTHER" id="PTHR12634:SF8">
    <property type="entry name" value="FIERY MOUNTAIN, ISOFORM D"/>
    <property type="match status" value="1"/>
</dbReference>
<proteinExistence type="inferred from homology"/>
<dbReference type="EMBL" id="DF847701">
    <property type="protein sequence ID" value="GAT52297.1"/>
    <property type="molecule type" value="Genomic_DNA"/>
</dbReference>
<gene>
    <name evidence="3" type="ORF">MCHLO_09361</name>
</gene>
<evidence type="ECO:0000256" key="2">
    <source>
        <dbReference type="ARBA" id="ARBA00023306"/>
    </source>
</evidence>
<keyword evidence="2" id="KW-0131">Cell cycle</keyword>
<evidence type="ECO:0000313" key="4">
    <source>
        <dbReference type="Proteomes" id="UP000815677"/>
    </source>
</evidence>